<dbReference type="AlphaFoldDB" id="A0A9P3Q0R0"/>
<name>A0A9P3Q0R0_LYOSH</name>
<feature type="transmembrane region" description="Helical" evidence="1">
    <location>
        <begin position="315"/>
        <end position="334"/>
    </location>
</feature>
<feature type="transmembrane region" description="Helical" evidence="1">
    <location>
        <begin position="214"/>
        <end position="237"/>
    </location>
</feature>
<feature type="transmembrane region" description="Helical" evidence="1">
    <location>
        <begin position="277"/>
        <end position="295"/>
    </location>
</feature>
<dbReference type="InterPro" id="IPR045340">
    <property type="entry name" value="DUF6533"/>
</dbReference>
<organism evidence="3 4">
    <name type="scientific">Lyophyllum shimeji</name>
    <name type="common">Hon-shimeji</name>
    <name type="synonym">Tricholoma shimeji</name>
    <dbReference type="NCBI Taxonomy" id="47721"/>
    <lineage>
        <taxon>Eukaryota</taxon>
        <taxon>Fungi</taxon>
        <taxon>Dikarya</taxon>
        <taxon>Basidiomycota</taxon>
        <taxon>Agaricomycotina</taxon>
        <taxon>Agaricomycetes</taxon>
        <taxon>Agaricomycetidae</taxon>
        <taxon>Agaricales</taxon>
        <taxon>Tricholomatineae</taxon>
        <taxon>Lyophyllaceae</taxon>
        <taxon>Lyophyllum</taxon>
    </lineage>
</organism>
<feature type="transmembrane region" description="Helical" evidence="1">
    <location>
        <begin position="249"/>
        <end position="270"/>
    </location>
</feature>
<gene>
    <name evidence="3" type="ORF">LshimejAT787_1900810</name>
</gene>
<reference evidence="3" key="1">
    <citation type="submission" date="2022-07" db="EMBL/GenBank/DDBJ databases">
        <title>The genome of Lyophyllum shimeji provides insight into the initial evolution of ectomycorrhizal fungal genome.</title>
        <authorList>
            <person name="Kobayashi Y."/>
            <person name="Shibata T."/>
            <person name="Hirakawa H."/>
            <person name="Shigenobu S."/>
            <person name="Nishiyama T."/>
            <person name="Yamada A."/>
            <person name="Hasebe M."/>
            <person name="Kawaguchi M."/>
        </authorList>
    </citation>
    <scope>NUCLEOTIDE SEQUENCE</scope>
    <source>
        <strain evidence="3">AT787</strain>
    </source>
</reference>
<keyword evidence="4" id="KW-1185">Reference proteome</keyword>
<evidence type="ECO:0000259" key="2">
    <source>
        <dbReference type="Pfam" id="PF20151"/>
    </source>
</evidence>
<sequence>MPLPSYTHVVPRPNERSAFTLPSFQVPVLSKPCASGAREVGVAQLVLAHGALIFMMALVGHQLHDSTSSQKPPRFEQGGAPHHFWLRRRLFLDAAVSVPIPTLPSISCLQASVLLRSWRLITDRPGSNDASAAPTANDRENCSPTRSSLCEVVVHPFSASLEKMVSKAVSAASTHFVQFCIQWSSIALLYYDYILTFKMEVRYIWGEKFRISTVLYVCCRYALVANVIYLLTIANIITGKYDLIRCLEASALSIAGRAAVVIVWAARTFAVFGRNRWILIFFGAIGLMVIILDIIEVPTNTCKGVSTMPLYSVGGLLAIMMCVFEILSAALCTFRSVQALNVNGPWWKQKKGFNYLVLEQGVLYFCVVTGLTISSLALNVAIPGGFLQRLLNAYTVPLSGLMTARFLLHLRKWEAKRDAFRSSTVNGGDKDEAGMSTNFDFTRQPHSHALSAHTNSESEHGTWSVSFMNEFGEDPVRRARERGSVGIDFARGDIVEEWRV</sequence>
<evidence type="ECO:0000313" key="3">
    <source>
        <dbReference type="EMBL" id="GLB45003.1"/>
    </source>
</evidence>
<comment type="caution">
    <text evidence="3">The sequence shown here is derived from an EMBL/GenBank/DDBJ whole genome shotgun (WGS) entry which is preliminary data.</text>
</comment>
<keyword evidence="1" id="KW-0472">Membrane</keyword>
<keyword evidence="1" id="KW-1133">Transmembrane helix</keyword>
<feature type="domain" description="DUF6533" evidence="2">
    <location>
        <begin position="181"/>
        <end position="222"/>
    </location>
</feature>
<feature type="transmembrane region" description="Helical" evidence="1">
    <location>
        <begin position="355"/>
        <end position="378"/>
    </location>
</feature>
<protein>
    <recommendedName>
        <fullName evidence="2">DUF6533 domain-containing protein</fullName>
    </recommendedName>
</protein>
<dbReference type="Pfam" id="PF20151">
    <property type="entry name" value="DUF6533"/>
    <property type="match status" value="1"/>
</dbReference>
<dbReference type="Proteomes" id="UP001063166">
    <property type="component" value="Unassembled WGS sequence"/>
</dbReference>
<accession>A0A9P3Q0R0</accession>
<evidence type="ECO:0000313" key="4">
    <source>
        <dbReference type="Proteomes" id="UP001063166"/>
    </source>
</evidence>
<dbReference type="EMBL" id="BRPK01000019">
    <property type="protein sequence ID" value="GLB45003.1"/>
    <property type="molecule type" value="Genomic_DNA"/>
</dbReference>
<evidence type="ECO:0000256" key="1">
    <source>
        <dbReference type="SAM" id="Phobius"/>
    </source>
</evidence>
<keyword evidence="1" id="KW-0812">Transmembrane</keyword>
<feature type="transmembrane region" description="Helical" evidence="1">
    <location>
        <begin position="390"/>
        <end position="408"/>
    </location>
</feature>
<proteinExistence type="predicted"/>
<feature type="transmembrane region" description="Helical" evidence="1">
    <location>
        <begin position="176"/>
        <end position="193"/>
    </location>
</feature>
<dbReference type="OrthoDB" id="3267855at2759"/>